<dbReference type="EMBL" id="CP065724">
    <property type="protein sequence ID" value="QPT38948.1"/>
    <property type="molecule type" value="Genomic_DNA"/>
</dbReference>
<sequence length="964" mass="107773">MLTHKVLTRQSIGDVAAYYGDGADDYYANEGEASAWQGRGADELGLTGEVDDKRFRELLAGQIGDGQRIMRMGNREGTKDRIGIDLTFSAPKSVSLQALIAGDAEIIKAHDRAVARALEEAEARAQVRQKVDGKTRIETTGNLVIGKFRHETSRERDPQLHTHAVILNMSKRSDGQWRALKNDEIVKATKYLGAVYRAELAHELQNLGYQVRHERDGMFELAHISREQIAAFSQRSAQVEELLAEKGLTRETATTEEKQLATMQSRSKKVSAERAELHKEWQDRAKEVGIDFGSREWVGHEQKGRVATPAEYATSEAAKRAVRYAVNHLTERQAVIDERELIDTAVKHAVGTARLADIENEILKQTATGYLIRETPRYRPGGQTGPTDEPGKTRAEWIAELGERGVKRSEARERVDNAIKTGGLVPIEARYTTQTALEREKRILQIERDGRGAVAPVVAAEAARERFANTNLNQGQREAAELIVSATNRVIGVQGFAGTGKSHMLDTAKQVVEAEGYRVRALAPYGSQVKALRELNVEANTLASFLRAKDKKIDNRTVLVIDEAGVVPTRQMEQTLKLAEKAGARVVLMGDTAQTKAIEAGRPFDQLQAAGMQTAHMKEIQRQKDPELKIAVELAAQGAASSSLQRIKDVTEIKDHHERRAAVAEEYITLKPEERDRTLIVSGTNEARREINQMVREGLGTAGKGIEFDTLVRVDTTQAERRYSKNYEVGYVIQPERNYEKTGLQRGELYRVVDTGPGNRLTVIGERDGQSIQFSPMTHTKISVYQPDRAELSIGDMVRITRNDKHLDLANGDRMKVVAVEDQKVIVTDGKRNVELPTEKPLHVDYAYATTVHSSQGLTSDRVLIDAHAQSRTTAKDVYYVAISRARLEAKVFTNDRSKLPTAIARENIKTAAHDLTRDRTVRQAEAERQREQRREAERTRQQKPAHERQNEGREAQRSMEMGR</sequence>
<dbReference type="Gene3D" id="2.30.30.940">
    <property type="match status" value="1"/>
</dbReference>
<gene>
    <name evidence="4" type="primary">traI</name>
    <name evidence="3" type="ORF">I6G29_00035</name>
    <name evidence="4" type="ORF">NCTC11997_02727</name>
</gene>
<dbReference type="NCBIfam" id="TIGR02686">
    <property type="entry name" value="relax_trwC"/>
    <property type="match status" value="1"/>
</dbReference>
<dbReference type="InterPro" id="IPR027417">
    <property type="entry name" value="P-loop_NTPase"/>
</dbReference>
<dbReference type="EMBL" id="UGSB01000002">
    <property type="protein sequence ID" value="SUB29784.1"/>
    <property type="molecule type" value="Genomic_DNA"/>
</dbReference>
<evidence type="ECO:0000256" key="1">
    <source>
        <dbReference type="SAM" id="MobiDB-lite"/>
    </source>
</evidence>
<dbReference type="CDD" id="cd18809">
    <property type="entry name" value="SF1_C_RecD"/>
    <property type="match status" value="1"/>
</dbReference>
<geneLocation type="plasmid" evidence="3 6">
    <name>unnamed</name>
</geneLocation>
<evidence type="ECO:0000313" key="3">
    <source>
        <dbReference type="EMBL" id="QPT38948.1"/>
    </source>
</evidence>
<keyword evidence="6" id="KW-1185">Reference proteome</keyword>
<dbReference type="Proteomes" id="UP000254603">
    <property type="component" value="Unassembled WGS sequence"/>
</dbReference>
<evidence type="ECO:0000259" key="2">
    <source>
        <dbReference type="Pfam" id="PF08751"/>
    </source>
</evidence>
<dbReference type="Gene3D" id="3.40.50.300">
    <property type="entry name" value="P-loop containing nucleotide triphosphate hydrolases"/>
    <property type="match status" value="2"/>
</dbReference>
<dbReference type="SUPFAM" id="SSF52540">
    <property type="entry name" value="P-loop containing nucleoside triphosphate hydrolases"/>
    <property type="match status" value="2"/>
</dbReference>
<accession>A0A379B1U1</accession>
<dbReference type="CDD" id="cd17933">
    <property type="entry name" value="DEXSc_RecD-like"/>
    <property type="match status" value="1"/>
</dbReference>
<dbReference type="InterPro" id="IPR014059">
    <property type="entry name" value="TraI/TrwC_relax"/>
</dbReference>
<dbReference type="RefSeq" id="WP_115148642.1">
    <property type="nucleotide sequence ID" value="NZ_CP065724.1"/>
</dbReference>
<feature type="region of interest" description="Disordered" evidence="1">
    <location>
        <begin position="911"/>
        <end position="964"/>
    </location>
</feature>
<name>A0A379B1U1_9BURK</name>
<evidence type="ECO:0000313" key="4">
    <source>
        <dbReference type="EMBL" id="SUB29784.1"/>
    </source>
</evidence>
<dbReference type="SUPFAM" id="SSF55464">
    <property type="entry name" value="Origin of replication-binding domain, RBD-like"/>
    <property type="match status" value="1"/>
</dbReference>
<dbReference type="SMR" id="A0A379B1U1"/>
<dbReference type="Proteomes" id="UP000594903">
    <property type="component" value="Plasmid unnamed"/>
</dbReference>
<dbReference type="STRING" id="1122619.GCA_000373745_01674"/>
<dbReference type="InterPro" id="IPR014862">
    <property type="entry name" value="TrwC"/>
</dbReference>
<dbReference type="Pfam" id="PF13604">
    <property type="entry name" value="AAA_30"/>
    <property type="match status" value="1"/>
</dbReference>
<proteinExistence type="predicted"/>
<feature type="domain" description="TrwC relaxase" evidence="2">
    <location>
        <begin position="13"/>
        <end position="287"/>
    </location>
</feature>
<dbReference type="OrthoDB" id="1634048at2"/>
<evidence type="ECO:0000313" key="6">
    <source>
        <dbReference type="Proteomes" id="UP000594903"/>
    </source>
</evidence>
<protein>
    <submittedName>
        <fullName evidence="3">Conjugative relaxase</fullName>
    </submittedName>
    <submittedName>
        <fullName evidence="4">Multifunctional conjugation protein TraI</fullName>
    </submittedName>
</protein>
<reference evidence="3 6" key="2">
    <citation type="submission" date="2020-12" db="EMBL/GenBank/DDBJ databases">
        <title>FDA dAtabase for Regulatory Grade micrObial Sequences (FDA-ARGOS): Supporting development and validation of Infectious Disease Dx tests.</title>
        <authorList>
            <person name="Sproer C."/>
            <person name="Gronow S."/>
            <person name="Severitt S."/>
            <person name="Schroder I."/>
            <person name="Tallon L."/>
            <person name="Sadzewicz L."/>
            <person name="Zhao X."/>
            <person name="Boylan J."/>
            <person name="Ott S."/>
            <person name="Bowen H."/>
            <person name="Vavikolanu K."/>
            <person name="Mehta A."/>
            <person name="Aluvathingal J."/>
            <person name="Nadendla S."/>
            <person name="Lowell S."/>
            <person name="Myers T."/>
            <person name="Yan Y."/>
            <person name="Sichtig H."/>
        </authorList>
    </citation>
    <scope>NUCLEOTIDE SEQUENCE [LARGE SCALE GENOMIC DNA]</scope>
    <source>
        <strain evidence="3 6">FDAARGOS_872</strain>
        <plasmid evidence="3 6">unnamed</plasmid>
    </source>
</reference>
<dbReference type="Pfam" id="PF08751">
    <property type="entry name" value="TrwC"/>
    <property type="match status" value="1"/>
</dbReference>
<evidence type="ECO:0000313" key="5">
    <source>
        <dbReference type="Proteomes" id="UP000254603"/>
    </source>
</evidence>
<dbReference type="NCBIfam" id="NF041492">
    <property type="entry name" value="MobF"/>
    <property type="match status" value="1"/>
</dbReference>
<dbReference type="AlphaFoldDB" id="A0A379B1U1"/>
<reference evidence="4 5" key="1">
    <citation type="submission" date="2018-06" db="EMBL/GenBank/DDBJ databases">
        <authorList>
            <consortium name="Pathogen Informatics"/>
            <person name="Doyle S."/>
        </authorList>
    </citation>
    <scope>NUCLEOTIDE SEQUENCE [LARGE SCALE GENOMIC DNA]</scope>
    <source>
        <strain evidence="4 5">NCTC11997</strain>
    </source>
</reference>
<keyword evidence="3" id="KW-0614">Plasmid</keyword>
<organism evidence="4 5">
    <name type="scientific">Oligella ureolytica</name>
    <dbReference type="NCBI Taxonomy" id="90244"/>
    <lineage>
        <taxon>Bacteria</taxon>
        <taxon>Pseudomonadati</taxon>
        <taxon>Pseudomonadota</taxon>
        <taxon>Betaproteobacteria</taxon>
        <taxon>Burkholderiales</taxon>
        <taxon>Alcaligenaceae</taxon>
        <taxon>Oligella</taxon>
    </lineage>
</organism>